<evidence type="ECO:0000256" key="1">
    <source>
        <dbReference type="ARBA" id="ARBA00000316"/>
    </source>
</evidence>
<comment type="caution">
    <text evidence="11">The sequence shown here is derived from an EMBL/GenBank/DDBJ whole genome shotgun (WGS) entry which is preliminary data.</text>
</comment>
<sequence>MSIIPSAVFQVDLAAVEFNYRHAHTIAGKATEIAAVVKSDAYGLGLTSVAKALSHAGCNLFFVANLDEALSLRSAGLNARIVVFSGDVVKSRDVYREANLVAVVNSREDLVGIADATAPAPYFLNVETGFSRFGLNIDGLQDLKASGVFQNNPPSCIFSHLACSDNAHDLTNKQQRDRFIAAAKMFPEASRSLSASAGLWLGRAYHFDIARIGSALYGLNNARIYPNPLRSVARLRAPLVDIRNVPHRQAVGYGATFRTRRDTCLGIVGIGYKHGLPWACANKLNVKIGQYIAPVVGRISMEYTTVDLTDVPEFARERGGAVDFLYDDFGIDELAAAAGVNSQEVAIRLGASCPRDYPERAIEWGAVASMVGRRGSDTGSVIEKVA</sequence>
<protein>
    <recommendedName>
        <fullName evidence="4 7">Alanine racemase</fullName>
        <ecNumber evidence="4 7">5.1.1.1</ecNumber>
    </recommendedName>
</protein>
<evidence type="ECO:0000256" key="5">
    <source>
        <dbReference type="ARBA" id="ARBA00022898"/>
    </source>
</evidence>
<dbReference type="InterPro" id="IPR020622">
    <property type="entry name" value="Ala_racemase_pyridoxalP-BS"/>
</dbReference>
<dbReference type="CDD" id="cd00430">
    <property type="entry name" value="PLPDE_III_AR"/>
    <property type="match status" value="1"/>
</dbReference>
<evidence type="ECO:0000256" key="2">
    <source>
        <dbReference type="ARBA" id="ARBA00001933"/>
    </source>
</evidence>
<dbReference type="UniPathway" id="UPA00042">
    <property type="reaction ID" value="UER00497"/>
</dbReference>
<evidence type="ECO:0000313" key="11">
    <source>
        <dbReference type="EMBL" id="MBB6488659.1"/>
    </source>
</evidence>
<feature type="active site" description="Proton acceptor; specific for D-alanine" evidence="7">
    <location>
        <position position="38"/>
    </location>
</feature>
<evidence type="ECO:0000256" key="3">
    <source>
        <dbReference type="ARBA" id="ARBA00007880"/>
    </source>
</evidence>
<dbReference type="AlphaFoldDB" id="A0A7X0IWX9"/>
<feature type="binding site" evidence="7 9">
    <location>
        <position position="301"/>
    </location>
    <ligand>
        <name>substrate</name>
    </ligand>
</feature>
<feature type="modified residue" description="N6-(pyridoxal phosphate)lysine" evidence="7 8">
    <location>
        <position position="38"/>
    </location>
</feature>
<feature type="active site" description="Proton acceptor; specific for L-alanine" evidence="7">
    <location>
        <position position="253"/>
    </location>
</feature>
<evidence type="ECO:0000256" key="9">
    <source>
        <dbReference type="PIRSR" id="PIRSR600821-52"/>
    </source>
</evidence>
<dbReference type="EC" id="5.1.1.1" evidence="4 7"/>
<dbReference type="GO" id="GO:0030170">
    <property type="term" value="F:pyridoxal phosphate binding"/>
    <property type="evidence" value="ECO:0007669"/>
    <property type="project" value="UniProtKB-UniRule"/>
</dbReference>
<dbReference type="GO" id="GO:0005829">
    <property type="term" value="C:cytosol"/>
    <property type="evidence" value="ECO:0007669"/>
    <property type="project" value="TreeGrafter"/>
</dbReference>
<dbReference type="PROSITE" id="PS00395">
    <property type="entry name" value="ALANINE_RACEMASE"/>
    <property type="match status" value="1"/>
</dbReference>
<feature type="domain" description="Alanine racemase C-terminal" evidence="10">
    <location>
        <begin position="232"/>
        <end position="358"/>
    </location>
</feature>
<name>A0A7X0IWX9_9HYPH</name>
<evidence type="ECO:0000259" key="10">
    <source>
        <dbReference type="SMART" id="SM01005"/>
    </source>
</evidence>
<evidence type="ECO:0000313" key="12">
    <source>
        <dbReference type="Proteomes" id="UP000565576"/>
    </source>
</evidence>
<accession>A0A7X0IWX9</accession>
<dbReference type="PANTHER" id="PTHR30511">
    <property type="entry name" value="ALANINE RACEMASE"/>
    <property type="match status" value="1"/>
</dbReference>
<reference evidence="11 12" key="1">
    <citation type="submission" date="2020-08" db="EMBL/GenBank/DDBJ databases">
        <title>Genomic Encyclopedia of Type Strains, Phase IV (KMG-V): Genome sequencing to study the core and pangenomes of soil and plant-associated prokaryotes.</title>
        <authorList>
            <person name="Whitman W."/>
        </authorList>
    </citation>
    <scope>NUCLEOTIDE SEQUENCE [LARGE SCALE GENOMIC DNA]</scope>
    <source>
        <strain evidence="11 12">SEMIA 4060</strain>
    </source>
</reference>
<dbReference type="InterPro" id="IPR029066">
    <property type="entry name" value="PLP-binding_barrel"/>
</dbReference>
<evidence type="ECO:0000256" key="8">
    <source>
        <dbReference type="PIRSR" id="PIRSR600821-50"/>
    </source>
</evidence>
<proteinExistence type="inferred from homology"/>
<evidence type="ECO:0000256" key="7">
    <source>
        <dbReference type="HAMAP-Rule" id="MF_01201"/>
    </source>
</evidence>
<dbReference type="RefSeq" id="WP_184710273.1">
    <property type="nucleotide sequence ID" value="NZ_JACHBG010000025.1"/>
</dbReference>
<dbReference type="PRINTS" id="PR00992">
    <property type="entry name" value="ALARACEMASE"/>
</dbReference>
<feature type="binding site" evidence="7 9">
    <location>
        <position position="132"/>
    </location>
    <ligand>
        <name>substrate</name>
    </ligand>
</feature>
<comment type="cofactor">
    <cofactor evidence="2 7 8">
        <name>pyridoxal 5'-phosphate</name>
        <dbReference type="ChEBI" id="CHEBI:597326"/>
    </cofactor>
</comment>
<dbReference type="Gene3D" id="2.40.37.10">
    <property type="entry name" value="Lyase, Ornithine Decarboxylase, Chain A, domain 1"/>
    <property type="match status" value="1"/>
</dbReference>
<dbReference type="Pfam" id="PF00842">
    <property type="entry name" value="Ala_racemase_C"/>
    <property type="match status" value="1"/>
</dbReference>
<dbReference type="GO" id="GO:0030632">
    <property type="term" value="P:D-alanine biosynthetic process"/>
    <property type="evidence" value="ECO:0007669"/>
    <property type="project" value="UniProtKB-UniRule"/>
</dbReference>
<dbReference type="GO" id="GO:0008784">
    <property type="term" value="F:alanine racemase activity"/>
    <property type="evidence" value="ECO:0007669"/>
    <property type="project" value="UniProtKB-UniRule"/>
</dbReference>
<dbReference type="InterPro" id="IPR000821">
    <property type="entry name" value="Ala_racemase"/>
</dbReference>
<dbReference type="PANTHER" id="PTHR30511:SF0">
    <property type="entry name" value="ALANINE RACEMASE, CATABOLIC-RELATED"/>
    <property type="match status" value="1"/>
</dbReference>
<dbReference type="NCBIfam" id="TIGR00492">
    <property type="entry name" value="alr"/>
    <property type="match status" value="1"/>
</dbReference>
<evidence type="ECO:0000256" key="6">
    <source>
        <dbReference type="ARBA" id="ARBA00023235"/>
    </source>
</evidence>
<comment type="function">
    <text evidence="7">Catalyzes the interconversion of L-alanine and D-alanine. May also act on other amino acids.</text>
</comment>
<comment type="pathway">
    <text evidence="7">Amino-acid biosynthesis; D-alanine biosynthesis; D-alanine from L-alanine: step 1/1.</text>
</comment>
<dbReference type="SMART" id="SM01005">
    <property type="entry name" value="Ala_racemase_C"/>
    <property type="match status" value="1"/>
</dbReference>
<comment type="similarity">
    <text evidence="3 7">Belongs to the alanine racemase family.</text>
</comment>
<keyword evidence="5 7" id="KW-0663">Pyridoxal phosphate</keyword>
<dbReference type="SUPFAM" id="SSF51419">
    <property type="entry name" value="PLP-binding barrel"/>
    <property type="match status" value="1"/>
</dbReference>
<dbReference type="InterPro" id="IPR001608">
    <property type="entry name" value="Ala_racemase_N"/>
</dbReference>
<dbReference type="EMBL" id="JACHBG010000025">
    <property type="protein sequence ID" value="MBB6488659.1"/>
    <property type="molecule type" value="Genomic_DNA"/>
</dbReference>
<dbReference type="InterPro" id="IPR011079">
    <property type="entry name" value="Ala_racemase_C"/>
</dbReference>
<dbReference type="HAMAP" id="MF_01201">
    <property type="entry name" value="Ala_racemase"/>
    <property type="match status" value="1"/>
</dbReference>
<organism evidence="11 12">
    <name type="scientific">Rhizobium lusitanum</name>
    <dbReference type="NCBI Taxonomy" id="293958"/>
    <lineage>
        <taxon>Bacteria</taxon>
        <taxon>Pseudomonadati</taxon>
        <taxon>Pseudomonadota</taxon>
        <taxon>Alphaproteobacteria</taxon>
        <taxon>Hyphomicrobiales</taxon>
        <taxon>Rhizobiaceae</taxon>
        <taxon>Rhizobium/Agrobacterium group</taxon>
        <taxon>Rhizobium</taxon>
    </lineage>
</organism>
<evidence type="ECO:0000256" key="4">
    <source>
        <dbReference type="ARBA" id="ARBA00013089"/>
    </source>
</evidence>
<keyword evidence="6 7" id="KW-0413">Isomerase</keyword>
<dbReference type="InterPro" id="IPR009006">
    <property type="entry name" value="Ala_racemase/Decarboxylase_C"/>
</dbReference>
<dbReference type="SUPFAM" id="SSF50621">
    <property type="entry name" value="Alanine racemase C-terminal domain-like"/>
    <property type="match status" value="1"/>
</dbReference>
<gene>
    <name evidence="11" type="ORF">GGD46_005979</name>
</gene>
<dbReference type="Proteomes" id="UP000565576">
    <property type="component" value="Unassembled WGS sequence"/>
</dbReference>
<dbReference type="Gene3D" id="3.20.20.10">
    <property type="entry name" value="Alanine racemase"/>
    <property type="match status" value="1"/>
</dbReference>
<dbReference type="Pfam" id="PF01168">
    <property type="entry name" value="Ala_racemase_N"/>
    <property type="match status" value="1"/>
</dbReference>
<comment type="catalytic activity">
    <reaction evidence="1 7">
        <text>L-alanine = D-alanine</text>
        <dbReference type="Rhea" id="RHEA:20249"/>
        <dbReference type="ChEBI" id="CHEBI:57416"/>
        <dbReference type="ChEBI" id="CHEBI:57972"/>
        <dbReference type="EC" id="5.1.1.1"/>
    </reaction>
</comment>